<keyword evidence="6" id="KW-1185">Reference proteome</keyword>
<evidence type="ECO:0000256" key="1">
    <source>
        <dbReference type="ARBA" id="ARBA00023015"/>
    </source>
</evidence>
<keyword evidence="1" id="KW-0805">Transcription regulation</keyword>
<accession>A0A949WVR5</accession>
<dbReference type="GO" id="GO:0043565">
    <property type="term" value="F:sequence-specific DNA binding"/>
    <property type="evidence" value="ECO:0007669"/>
    <property type="project" value="InterPro"/>
</dbReference>
<comment type="caution">
    <text evidence="5">The sequence shown here is derived from an EMBL/GenBank/DDBJ whole genome shotgun (WGS) entry which is preliminary data.</text>
</comment>
<dbReference type="RefSeq" id="WP_218321050.1">
    <property type="nucleotide sequence ID" value="NZ_JAEEGC010000062.1"/>
</dbReference>
<organism evidence="5 6">
    <name type="scientific">Clostridium thailandense</name>
    <dbReference type="NCBI Taxonomy" id="2794346"/>
    <lineage>
        <taxon>Bacteria</taxon>
        <taxon>Bacillati</taxon>
        <taxon>Bacillota</taxon>
        <taxon>Clostridia</taxon>
        <taxon>Eubacteriales</taxon>
        <taxon>Clostridiaceae</taxon>
        <taxon>Clostridium</taxon>
    </lineage>
</organism>
<evidence type="ECO:0000313" key="5">
    <source>
        <dbReference type="EMBL" id="MBV7273982.1"/>
    </source>
</evidence>
<dbReference type="InterPro" id="IPR018060">
    <property type="entry name" value="HTH_AraC"/>
</dbReference>
<dbReference type="EMBL" id="JAEEGC010000062">
    <property type="protein sequence ID" value="MBV7273982.1"/>
    <property type="molecule type" value="Genomic_DNA"/>
</dbReference>
<keyword evidence="3" id="KW-0804">Transcription</keyword>
<dbReference type="PROSITE" id="PS01124">
    <property type="entry name" value="HTH_ARAC_FAMILY_2"/>
    <property type="match status" value="1"/>
</dbReference>
<dbReference type="PANTHER" id="PTHR43280">
    <property type="entry name" value="ARAC-FAMILY TRANSCRIPTIONAL REGULATOR"/>
    <property type="match status" value="1"/>
</dbReference>
<dbReference type="AlphaFoldDB" id="A0A949WVR5"/>
<gene>
    <name evidence="5" type="ORF">I6U48_13830</name>
</gene>
<reference evidence="5" key="1">
    <citation type="submission" date="2020-12" db="EMBL/GenBank/DDBJ databases">
        <title>Clostridium thailandense sp. nov., a novel acetogenic bacterium isolated from peat land soil in Thailand.</title>
        <authorList>
            <person name="Chaikitkaew S."/>
            <person name="Birkeland N.K."/>
        </authorList>
    </citation>
    <scope>NUCLEOTIDE SEQUENCE</scope>
    <source>
        <strain evidence="5">PL3</strain>
    </source>
</reference>
<dbReference type="InterPro" id="IPR018062">
    <property type="entry name" value="HTH_AraC-typ_CS"/>
</dbReference>
<evidence type="ECO:0000259" key="4">
    <source>
        <dbReference type="PROSITE" id="PS01124"/>
    </source>
</evidence>
<evidence type="ECO:0000256" key="2">
    <source>
        <dbReference type="ARBA" id="ARBA00023125"/>
    </source>
</evidence>
<feature type="domain" description="HTH araC/xylS-type" evidence="4">
    <location>
        <begin position="201"/>
        <end position="299"/>
    </location>
</feature>
<dbReference type="PROSITE" id="PS00041">
    <property type="entry name" value="HTH_ARAC_FAMILY_1"/>
    <property type="match status" value="1"/>
</dbReference>
<evidence type="ECO:0000313" key="6">
    <source>
        <dbReference type="Proteomes" id="UP000694308"/>
    </source>
</evidence>
<evidence type="ECO:0000256" key="3">
    <source>
        <dbReference type="ARBA" id="ARBA00023163"/>
    </source>
</evidence>
<protein>
    <submittedName>
        <fullName evidence="5">AraC family transcriptional regulator</fullName>
    </submittedName>
</protein>
<dbReference type="InterPro" id="IPR013096">
    <property type="entry name" value="Cupin_2"/>
</dbReference>
<keyword evidence="2" id="KW-0238">DNA-binding</keyword>
<dbReference type="Proteomes" id="UP000694308">
    <property type="component" value="Unassembled WGS sequence"/>
</dbReference>
<dbReference type="CDD" id="cd02208">
    <property type="entry name" value="cupin_RmlC-like"/>
    <property type="match status" value="1"/>
</dbReference>
<sequence>MSVEVCKLILCDINQHELKVRGTPMFPCGGYFADISDNVTGDIPWHWHEEIEAVVVSSGAMNMSLNGTNFTLKKGEGVFINSNVLHSMQIVGDTGCILNSFVFHSNLISGTAESVFEQRYVRTLLGCDTLPGIPFYCGVDWHRQAVQCIQEAYEAYKEEEFGYELIVREKLSHMWYLIVKNMMSILKQQNQNKNYNIVRIKNMLDFLHYHYDEPLELHQIAAVVNISERECLRCFQKSIGMTPIQYLIKYRVSVAVRLLEETNTPITEICSRVGFDSPSYFSKIFKRFMRCTPSSYRKRQRNC</sequence>
<dbReference type="Pfam" id="PF12833">
    <property type="entry name" value="HTH_18"/>
    <property type="match status" value="1"/>
</dbReference>
<name>A0A949WVR5_9CLOT</name>
<proteinExistence type="predicted"/>
<dbReference type="Pfam" id="PF07883">
    <property type="entry name" value="Cupin_2"/>
    <property type="match status" value="1"/>
</dbReference>
<dbReference type="SMART" id="SM00342">
    <property type="entry name" value="HTH_ARAC"/>
    <property type="match status" value="1"/>
</dbReference>
<dbReference type="GO" id="GO:0003700">
    <property type="term" value="F:DNA-binding transcription factor activity"/>
    <property type="evidence" value="ECO:0007669"/>
    <property type="project" value="InterPro"/>
</dbReference>
<dbReference type="PANTHER" id="PTHR43280:SF28">
    <property type="entry name" value="HTH-TYPE TRANSCRIPTIONAL ACTIVATOR RHAS"/>
    <property type="match status" value="1"/>
</dbReference>